<dbReference type="Proteomes" id="UP000526408">
    <property type="component" value="Unassembled WGS sequence"/>
</dbReference>
<sequence>MTEGHVFIATSLDGFIARPDHALDWLTGRDFGGEDHGYDAFLADMDGVVMGSGTFRAVAGFDPWPYALPVVVLSRSMAEADLPPALRPHVRVLADPPAALMARLGAEGWRRAYVDGGALIRSFLGAGLIRRMTISTLPVLIGAGRPLFGGTGPDIALRHEATRSFPSGLVQSTWTVPAP</sequence>
<proteinExistence type="predicted"/>
<dbReference type="Gene3D" id="3.40.430.10">
    <property type="entry name" value="Dihydrofolate Reductase, subunit A"/>
    <property type="match status" value="1"/>
</dbReference>
<protein>
    <submittedName>
        <fullName evidence="2">Dihydrofolate reductase</fullName>
    </submittedName>
</protein>
<evidence type="ECO:0000313" key="3">
    <source>
        <dbReference type="Proteomes" id="UP000526408"/>
    </source>
</evidence>
<dbReference type="SUPFAM" id="SSF53597">
    <property type="entry name" value="Dihydrofolate reductase-like"/>
    <property type="match status" value="1"/>
</dbReference>
<dbReference type="RefSeq" id="WP_168621877.1">
    <property type="nucleotide sequence ID" value="NZ_JAAZQQ010000001.1"/>
</dbReference>
<keyword evidence="3" id="KW-1185">Reference proteome</keyword>
<dbReference type="Pfam" id="PF01872">
    <property type="entry name" value="RibD_C"/>
    <property type="match status" value="1"/>
</dbReference>
<dbReference type="GO" id="GO:0008703">
    <property type="term" value="F:5-amino-6-(5-phosphoribosylamino)uracil reductase activity"/>
    <property type="evidence" value="ECO:0007669"/>
    <property type="project" value="InterPro"/>
</dbReference>
<dbReference type="InterPro" id="IPR002734">
    <property type="entry name" value="RibDG_C"/>
</dbReference>
<evidence type="ECO:0000259" key="1">
    <source>
        <dbReference type="Pfam" id="PF01872"/>
    </source>
</evidence>
<dbReference type="PANTHER" id="PTHR38011">
    <property type="entry name" value="DIHYDROFOLATE REDUCTASE FAMILY PROTEIN (AFU_ORTHOLOGUE AFUA_8G06820)"/>
    <property type="match status" value="1"/>
</dbReference>
<organism evidence="2 3">
    <name type="scientific">Roseicyclus persicicus</name>
    <dbReference type="NCBI Taxonomy" id="2650661"/>
    <lineage>
        <taxon>Bacteria</taxon>
        <taxon>Pseudomonadati</taxon>
        <taxon>Pseudomonadota</taxon>
        <taxon>Alphaproteobacteria</taxon>
        <taxon>Rhodobacterales</taxon>
        <taxon>Roseobacteraceae</taxon>
        <taxon>Roseicyclus</taxon>
    </lineage>
</organism>
<dbReference type="GO" id="GO:0009231">
    <property type="term" value="P:riboflavin biosynthetic process"/>
    <property type="evidence" value="ECO:0007669"/>
    <property type="project" value="InterPro"/>
</dbReference>
<dbReference type="PANTHER" id="PTHR38011:SF11">
    <property type="entry name" value="2,5-DIAMINO-6-RIBOSYLAMINO-4(3H)-PYRIMIDINONE 5'-PHOSPHATE REDUCTASE"/>
    <property type="match status" value="1"/>
</dbReference>
<gene>
    <name evidence="2" type="ORF">HCU73_02840</name>
</gene>
<dbReference type="EMBL" id="JAAZQQ010000001">
    <property type="protein sequence ID" value="NKX43514.1"/>
    <property type="molecule type" value="Genomic_DNA"/>
</dbReference>
<feature type="domain" description="Bacterial bifunctional deaminase-reductase C-terminal" evidence="1">
    <location>
        <begin position="6"/>
        <end position="170"/>
    </location>
</feature>
<comment type="caution">
    <text evidence="2">The sequence shown here is derived from an EMBL/GenBank/DDBJ whole genome shotgun (WGS) entry which is preliminary data.</text>
</comment>
<accession>A0A7X6JXL0</accession>
<dbReference type="AlphaFoldDB" id="A0A7X6JXL0"/>
<evidence type="ECO:0000313" key="2">
    <source>
        <dbReference type="EMBL" id="NKX43514.1"/>
    </source>
</evidence>
<dbReference type="InterPro" id="IPR050765">
    <property type="entry name" value="Riboflavin_Biosynth_HTPR"/>
</dbReference>
<dbReference type="InterPro" id="IPR024072">
    <property type="entry name" value="DHFR-like_dom_sf"/>
</dbReference>
<name>A0A7X6JXL0_9RHOB</name>
<reference evidence="2 3" key="1">
    <citation type="submission" date="2020-04" db="EMBL/GenBank/DDBJ databases">
        <authorList>
            <person name="Yoon J."/>
        </authorList>
    </citation>
    <scope>NUCLEOTIDE SEQUENCE [LARGE SCALE GENOMIC DNA]</scope>
    <source>
        <strain evidence="2 3">KMU-115</strain>
    </source>
</reference>